<evidence type="ECO:0000313" key="2">
    <source>
        <dbReference type="EMBL" id="AUW95075.1"/>
    </source>
</evidence>
<dbReference type="InterPro" id="IPR050407">
    <property type="entry name" value="Geranylgeranyl_reductase"/>
</dbReference>
<dbReference type="PRINTS" id="PR00420">
    <property type="entry name" value="RNGMNOXGNASE"/>
</dbReference>
<protein>
    <recommendedName>
        <fullName evidence="1">FAD-binding domain-containing protein</fullName>
    </recommendedName>
</protein>
<dbReference type="InterPro" id="IPR036188">
    <property type="entry name" value="FAD/NAD-bd_sf"/>
</dbReference>
<dbReference type="Proteomes" id="UP000325292">
    <property type="component" value="Chromosome"/>
</dbReference>
<sequence>MDDVVIIGAGPAGSTAARLLAQQGFHVQVLEQSAFPRVKPCGGAITSRAVDLLPQGFFQQVRSAPTQWTFRGRTGARTITTKTPYCYTVERRSFDSWLAEKAQDAGARFAFEEKVTSIHEEDGYYTVTTAQGHKFQAPWLIGADGAKGVSARFLGIPRPHHGAAIEAEVPVTSEQFATWQHRVEIDVTRYPWGYAWVIPKDGILNIGVGSFKASKLPPLKSLMGQYLHQIVPNPPKDVPMLAHPLPYRTRYTPLATTHALLIGDAAGLMDSFSAEGIYSALASAHIAANTVSQALRHNIPDTLPYAHAIREQFWTQLRPAVKMSHLFYPLAGFWADWFVGHTQLLEEYLRVTQGQSTYDALLRQTEATLLHQLHLRPLSR</sequence>
<dbReference type="NCBIfam" id="TIGR02032">
    <property type="entry name" value="GG-red-SF"/>
    <property type="match status" value="1"/>
</dbReference>
<name>A0ABN5H395_9FIRM</name>
<feature type="domain" description="FAD-binding" evidence="1">
    <location>
        <begin position="3"/>
        <end position="315"/>
    </location>
</feature>
<evidence type="ECO:0000259" key="1">
    <source>
        <dbReference type="Pfam" id="PF01494"/>
    </source>
</evidence>
<accession>A0ABN5H395</accession>
<dbReference type="InterPro" id="IPR011777">
    <property type="entry name" value="Geranylgeranyl_Rdtase_fam"/>
</dbReference>
<keyword evidence="3" id="KW-1185">Reference proteome</keyword>
<dbReference type="PANTHER" id="PTHR42685:SF22">
    <property type="entry name" value="CONDITIONED MEDIUM FACTOR RECEPTOR 1"/>
    <property type="match status" value="1"/>
</dbReference>
<dbReference type="EMBL" id="CP019454">
    <property type="protein sequence ID" value="AUW95075.1"/>
    <property type="molecule type" value="Genomic_DNA"/>
</dbReference>
<reference evidence="2 3" key="1">
    <citation type="journal article" date="2019" name="Sci. Rep.">
        <title>Sulfobacillus thermotolerans: new insights into resistance and metabolic capacities of acidophilic chemolithotrophs.</title>
        <authorList>
            <person name="Panyushkina A.E."/>
            <person name="Babenko V.V."/>
            <person name="Nikitina A.S."/>
            <person name="Selezneva O.V."/>
            <person name="Tsaplina I.A."/>
            <person name="Letarova M.A."/>
            <person name="Kostryukova E.S."/>
            <person name="Letarov A.V."/>
        </authorList>
    </citation>
    <scope>NUCLEOTIDE SEQUENCE [LARGE SCALE GENOMIC DNA]</scope>
    <source>
        <strain evidence="2 3">Kr1</strain>
    </source>
</reference>
<evidence type="ECO:0000313" key="3">
    <source>
        <dbReference type="Proteomes" id="UP000325292"/>
    </source>
</evidence>
<dbReference type="InterPro" id="IPR002938">
    <property type="entry name" value="FAD-bd"/>
</dbReference>
<dbReference type="Gene3D" id="3.50.50.60">
    <property type="entry name" value="FAD/NAD(P)-binding domain"/>
    <property type="match status" value="1"/>
</dbReference>
<dbReference type="PANTHER" id="PTHR42685">
    <property type="entry name" value="GERANYLGERANYL DIPHOSPHATE REDUCTASE"/>
    <property type="match status" value="1"/>
</dbReference>
<organism evidence="2 3">
    <name type="scientific">Sulfobacillus thermotolerans</name>
    <dbReference type="NCBI Taxonomy" id="338644"/>
    <lineage>
        <taxon>Bacteria</taxon>
        <taxon>Bacillati</taxon>
        <taxon>Bacillota</taxon>
        <taxon>Clostridia</taxon>
        <taxon>Eubacteriales</taxon>
        <taxon>Clostridiales Family XVII. Incertae Sedis</taxon>
        <taxon>Sulfobacillus</taxon>
    </lineage>
</organism>
<gene>
    <name evidence="2" type="ORF">BXT84_14870</name>
</gene>
<proteinExistence type="predicted"/>
<dbReference type="Pfam" id="PF01494">
    <property type="entry name" value="FAD_binding_3"/>
    <property type="match status" value="1"/>
</dbReference>
<dbReference type="SUPFAM" id="SSF51905">
    <property type="entry name" value="FAD/NAD(P)-binding domain"/>
    <property type="match status" value="1"/>
</dbReference>